<dbReference type="InterPro" id="IPR031719">
    <property type="entry name" value="H2_M"/>
</dbReference>
<reference evidence="11" key="1">
    <citation type="submission" date="2021-01" db="UniProtKB">
        <authorList>
            <consortium name="EnsemblPlants"/>
        </authorList>
    </citation>
    <scope>IDENTIFICATION</scope>
</reference>
<evidence type="ECO:0000256" key="2">
    <source>
        <dbReference type="ARBA" id="ARBA00007844"/>
    </source>
</evidence>
<keyword evidence="12" id="KW-1185">Reference proteome</keyword>
<evidence type="ECO:0000256" key="4">
    <source>
        <dbReference type="ARBA" id="ARBA00023067"/>
    </source>
</evidence>
<feature type="domain" description="Condensin-2 complex subunit H2 C-terminal" evidence="9">
    <location>
        <begin position="461"/>
        <end position="593"/>
    </location>
</feature>
<evidence type="ECO:0000256" key="1">
    <source>
        <dbReference type="ARBA" id="ARBA00004123"/>
    </source>
</evidence>
<keyword evidence="5" id="KW-0539">Nucleus</keyword>
<evidence type="ECO:0000259" key="9">
    <source>
        <dbReference type="Pfam" id="PF16858"/>
    </source>
</evidence>
<evidence type="ECO:0000259" key="10">
    <source>
        <dbReference type="Pfam" id="PF16869"/>
    </source>
</evidence>
<evidence type="ECO:0000259" key="8">
    <source>
        <dbReference type="Pfam" id="PF06278"/>
    </source>
</evidence>
<dbReference type="EnsemblPlants" id="Kaladp0058s0162.1.v1.1">
    <property type="protein sequence ID" value="Kaladp0058s0162.1.v1.1"/>
    <property type="gene ID" value="Kaladp0058s0162.v1.1"/>
</dbReference>
<name>A0A7N0ZZ83_KALFE</name>
<feature type="region of interest" description="Disordered" evidence="7">
    <location>
        <begin position="93"/>
        <end position="120"/>
    </location>
</feature>
<dbReference type="GO" id="GO:0000796">
    <property type="term" value="C:condensin complex"/>
    <property type="evidence" value="ECO:0007669"/>
    <property type="project" value="TreeGrafter"/>
</dbReference>
<evidence type="ECO:0000256" key="7">
    <source>
        <dbReference type="SAM" id="MobiDB-lite"/>
    </source>
</evidence>
<feature type="domain" description="Condensin II complex subunit H2 N-terminal" evidence="8">
    <location>
        <begin position="12"/>
        <end position="127"/>
    </location>
</feature>
<evidence type="ECO:0000313" key="11">
    <source>
        <dbReference type="EnsemblPlants" id="Kaladp0058s0162.1.v1.1"/>
    </source>
</evidence>
<feature type="region of interest" description="Disordered" evidence="7">
    <location>
        <begin position="608"/>
        <end position="636"/>
    </location>
</feature>
<protein>
    <recommendedName>
        <fullName evidence="3">Condensin-2 complex subunit H2</fullName>
    </recommendedName>
    <alternativeName>
        <fullName evidence="6">Non-SMC condensin II complex subunit H2</fullName>
    </alternativeName>
</protein>
<evidence type="ECO:0000256" key="6">
    <source>
        <dbReference type="ARBA" id="ARBA00030479"/>
    </source>
</evidence>
<dbReference type="PANTHER" id="PTHR14324">
    <property type="entry name" value="CONDENSIN-2 COMPLEX SUBUNIT H2"/>
    <property type="match status" value="1"/>
</dbReference>
<feature type="compositionally biased region" description="Polar residues" evidence="7">
    <location>
        <begin position="93"/>
        <end position="104"/>
    </location>
</feature>
<comment type="similarity">
    <text evidence="2">Belongs to the CND2 H2 (condensin-2 subunit 2) family.</text>
</comment>
<sequence length="675" mass="75060">MEKGREGESAGRFHTVQPHRDLESNWGVDIAKSLEEYLLKICSGEVGGDDGSQISVNFAEAALLLQGSTQVYSRKVEYLYNLVLHALEFVSQKGQQNQTENTTDQPEEGISGQQPDEEDDFWVSEDIPVDPKNRLDTTSGKDAIASHFVKPPANLVVLEGDCLDAAGDAGELESYLLATCDLYRDFILLDPFDAAAVDDYLKENELNIKNWSANRGSSVGPRFGKNFVSPSWQTGSGENNSNRKNLDYNLKSPGIKGTFETDDNDMDPGPSTCGIPPNDDFGFDINDNYSDPGDLSDDVEEEEDDVWKPLNPHEPGNLKIKPFKKVKHSRKIVLNPKLSLIASQFPLAKLHGPISPELTNFWEARVKAKESQKGLESPPLYEKLRESLIRGGNEKFDAFPDSAADKQDNRHDSDVPDFEADEADMPYMDEDILYPNEKDDVHASFNANEGCTQEDPSSQASLEDLCRSHLDALLASIAETETQTELAVRVSSWKQKIETNLEEQESLPPFDIHEYGDRIMDKLTLDMESGDAMSFADVVKGQEKHDVARSFSAMLQLVNNGDIDLDTGSLTEDPICFTAVNPFYVRLLSRNNKPRKIHISAVKRKAKSPVRLANSKESRDRATRMKPFTTGAPPKLSLQTSGKMSLKVGGIKCTPDSKRRRKLRLAEPVDLNLAE</sequence>
<dbReference type="GO" id="GO:0051306">
    <property type="term" value="P:mitotic sister chromatid separation"/>
    <property type="evidence" value="ECO:0007669"/>
    <property type="project" value="TreeGrafter"/>
</dbReference>
<dbReference type="GO" id="GO:0010032">
    <property type="term" value="P:meiotic chromosome condensation"/>
    <property type="evidence" value="ECO:0007669"/>
    <property type="project" value="TreeGrafter"/>
</dbReference>
<dbReference type="Pfam" id="PF16858">
    <property type="entry name" value="CNDH2_C"/>
    <property type="match status" value="1"/>
</dbReference>
<dbReference type="GO" id="GO:0003682">
    <property type="term" value="F:chromatin binding"/>
    <property type="evidence" value="ECO:0007669"/>
    <property type="project" value="TreeGrafter"/>
</dbReference>
<evidence type="ECO:0000256" key="3">
    <source>
        <dbReference type="ARBA" id="ARBA00016903"/>
    </source>
</evidence>
<feature type="region of interest" description="Disordered" evidence="7">
    <location>
        <begin position="395"/>
        <end position="419"/>
    </location>
</feature>
<dbReference type="GO" id="GO:0005634">
    <property type="term" value="C:nucleus"/>
    <property type="evidence" value="ECO:0007669"/>
    <property type="project" value="UniProtKB-SubCell"/>
</dbReference>
<keyword evidence="4" id="KW-0226">DNA condensation</keyword>
<evidence type="ECO:0000256" key="5">
    <source>
        <dbReference type="ARBA" id="ARBA00023242"/>
    </source>
</evidence>
<proteinExistence type="inferred from homology"/>
<dbReference type="Proteomes" id="UP000594263">
    <property type="component" value="Unplaced"/>
</dbReference>
<feature type="compositionally biased region" description="Basic and acidic residues" evidence="7">
    <location>
        <begin position="395"/>
        <end position="414"/>
    </location>
</feature>
<dbReference type="Pfam" id="PF06278">
    <property type="entry name" value="CNDH2_N"/>
    <property type="match status" value="1"/>
</dbReference>
<dbReference type="Gramene" id="Kaladp0058s0162.1.v1.1">
    <property type="protein sequence ID" value="Kaladp0058s0162.1.v1.1"/>
    <property type="gene ID" value="Kaladp0058s0162.v1.1"/>
</dbReference>
<dbReference type="Pfam" id="PF16869">
    <property type="entry name" value="CNDH2_M"/>
    <property type="match status" value="1"/>
</dbReference>
<feature type="compositionally biased region" description="Basic and acidic residues" evidence="7">
    <location>
        <begin position="614"/>
        <end position="623"/>
    </location>
</feature>
<dbReference type="AlphaFoldDB" id="A0A7N0ZZ83"/>
<dbReference type="InterPro" id="IPR009378">
    <property type="entry name" value="H2_N"/>
</dbReference>
<comment type="subcellular location">
    <subcellularLocation>
        <location evidence="1">Nucleus</location>
    </subcellularLocation>
</comment>
<organism evidence="11 12">
    <name type="scientific">Kalanchoe fedtschenkoi</name>
    <name type="common">Lavender scallops</name>
    <name type="synonym">South American air plant</name>
    <dbReference type="NCBI Taxonomy" id="63787"/>
    <lineage>
        <taxon>Eukaryota</taxon>
        <taxon>Viridiplantae</taxon>
        <taxon>Streptophyta</taxon>
        <taxon>Embryophyta</taxon>
        <taxon>Tracheophyta</taxon>
        <taxon>Spermatophyta</taxon>
        <taxon>Magnoliopsida</taxon>
        <taxon>eudicotyledons</taxon>
        <taxon>Gunneridae</taxon>
        <taxon>Pentapetalae</taxon>
        <taxon>Saxifragales</taxon>
        <taxon>Crassulaceae</taxon>
        <taxon>Kalanchoe</taxon>
    </lineage>
</organism>
<accession>A0A7N0ZZ83</accession>
<dbReference type="InterPro" id="IPR031737">
    <property type="entry name" value="CNDH2_C"/>
</dbReference>
<evidence type="ECO:0000313" key="12">
    <source>
        <dbReference type="Proteomes" id="UP000594263"/>
    </source>
</evidence>
<dbReference type="PANTHER" id="PTHR14324:SF3">
    <property type="entry name" value="CONDENSIN-2 COMPLEX SUBUNIT H2"/>
    <property type="match status" value="1"/>
</dbReference>
<dbReference type="InterPro" id="IPR031739">
    <property type="entry name" value="Ncaph2"/>
</dbReference>
<feature type="domain" description="Condensin II complex subunit H2 middle" evidence="10">
    <location>
        <begin position="150"/>
        <end position="298"/>
    </location>
</feature>
<dbReference type="OMA" id="FDPPEHK"/>